<comment type="subunit">
    <text evidence="6">Homodimer.</text>
</comment>
<dbReference type="OMA" id="SPFFMNA"/>
<evidence type="ECO:0000256" key="5">
    <source>
        <dbReference type="ARBA" id="ARBA00022975"/>
    </source>
</evidence>
<name>A0A832TEX7_9EURY</name>
<dbReference type="InterPro" id="IPR000836">
    <property type="entry name" value="PRTase_dom"/>
</dbReference>
<evidence type="ECO:0000313" key="9">
    <source>
        <dbReference type="Proteomes" id="UP000619545"/>
    </source>
</evidence>
<dbReference type="UniPathway" id="UPA00070">
    <property type="reaction ID" value="UER00119"/>
</dbReference>
<feature type="binding site" description="in other chain" evidence="6">
    <location>
        <begin position="115"/>
        <end position="123"/>
    </location>
    <ligand>
        <name>5-phospho-alpha-D-ribose 1-diphosphate</name>
        <dbReference type="ChEBI" id="CHEBI:58017"/>
        <note>ligand shared between dimeric partners</note>
    </ligand>
</feature>
<dbReference type="Gene3D" id="3.40.50.2020">
    <property type="match status" value="1"/>
</dbReference>
<feature type="binding site" evidence="6">
    <location>
        <position position="119"/>
    </location>
    <ligand>
        <name>orotate</name>
        <dbReference type="ChEBI" id="CHEBI:30839"/>
    </ligand>
</feature>
<dbReference type="CDD" id="cd06223">
    <property type="entry name" value="PRTases_typeI"/>
    <property type="match status" value="1"/>
</dbReference>
<evidence type="ECO:0000259" key="7">
    <source>
        <dbReference type="Pfam" id="PF00156"/>
    </source>
</evidence>
<proteinExistence type="inferred from homology"/>
<dbReference type="PANTHER" id="PTHR19278:SF9">
    <property type="entry name" value="URIDINE 5'-MONOPHOSPHATE SYNTHASE"/>
    <property type="match status" value="1"/>
</dbReference>
<protein>
    <recommendedName>
        <fullName evidence="2 6">Orotate phosphoribosyltransferase</fullName>
        <shortName evidence="6">OPRT</shortName>
        <shortName evidence="6">OPRTase</shortName>
        <ecNumber evidence="2 6">2.4.2.10</ecNumber>
    </recommendedName>
</protein>
<comment type="caution">
    <text evidence="8">The sequence shown here is derived from an EMBL/GenBank/DDBJ whole genome shotgun (WGS) entry which is preliminary data.</text>
</comment>
<evidence type="ECO:0000256" key="4">
    <source>
        <dbReference type="ARBA" id="ARBA00022679"/>
    </source>
</evidence>
<keyword evidence="5 6" id="KW-0665">Pyrimidine biosynthesis</keyword>
<dbReference type="GO" id="GO:0000287">
    <property type="term" value="F:magnesium ion binding"/>
    <property type="evidence" value="ECO:0007669"/>
    <property type="project" value="UniProtKB-UniRule"/>
</dbReference>
<comment type="caution">
    <text evidence="6">Lacks conserved residue(s) required for the propagation of feature annotation.</text>
</comment>
<gene>
    <name evidence="6" type="primary">pyrE</name>
    <name evidence="8" type="ORF">HA336_00540</name>
</gene>
<dbReference type="GO" id="GO:0004588">
    <property type="term" value="F:orotate phosphoribosyltransferase activity"/>
    <property type="evidence" value="ECO:0007669"/>
    <property type="project" value="UniProtKB-UniRule"/>
</dbReference>
<feature type="binding site" evidence="6">
    <location>
        <position position="147"/>
    </location>
    <ligand>
        <name>orotate</name>
        <dbReference type="ChEBI" id="CHEBI:30839"/>
    </ligand>
</feature>
<reference evidence="8" key="1">
    <citation type="journal article" date="2020" name="bioRxiv">
        <title>A rank-normalized archaeal taxonomy based on genome phylogeny resolves widespread incomplete and uneven classifications.</title>
        <authorList>
            <person name="Rinke C."/>
            <person name="Chuvochina M."/>
            <person name="Mussig A.J."/>
            <person name="Chaumeil P.-A."/>
            <person name="Waite D.W."/>
            <person name="Whitman W.B."/>
            <person name="Parks D.H."/>
            <person name="Hugenholtz P."/>
        </authorList>
    </citation>
    <scope>NUCLEOTIDE SEQUENCE</scope>
    <source>
        <strain evidence="8">UBA8853</strain>
    </source>
</reference>
<accession>A0A832TEX7</accession>
<feature type="binding site" description="in other chain" evidence="6">
    <location>
        <position position="91"/>
    </location>
    <ligand>
        <name>5-phospho-alpha-D-ribose 1-diphosphate</name>
        <dbReference type="ChEBI" id="CHEBI:58017"/>
        <note>ligand shared between dimeric partners</note>
    </ligand>
</feature>
<dbReference type="EC" id="2.4.2.10" evidence="2 6"/>
<dbReference type="Proteomes" id="UP000619545">
    <property type="component" value="Unassembled WGS sequence"/>
</dbReference>
<comment type="similarity">
    <text evidence="6">Belongs to the purine/pyrimidine phosphoribosyltransferase family. PyrE subfamily.</text>
</comment>
<dbReference type="SUPFAM" id="SSF53271">
    <property type="entry name" value="PRTase-like"/>
    <property type="match status" value="1"/>
</dbReference>
<dbReference type="InterPro" id="IPR029057">
    <property type="entry name" value="PRTase-like"/>
</dbReference>
<dbReference type="Pfam" id="PF00156">
    <property type="entry name" value="Pribosyltran"/>
    <property type="match status" value="1"/>
</dbReference>
<dbReference type="GO" id="GO:0044205">
    <property type="term" value="P:'de novo' UMP biosynthetic process"/>
    <property type="evidence" value="ECO:0007669"/>
    <property type="project" value="UniProtKB-UniRule"/>
</dbReference>
<feature type="binding site" evidence="6">
    <location>
        <position position="90"/>
    </location>
    <ligand>
        <name>5-phospho-alpha-D-ribose 1-diphosphate</name>
        <dbReference type="ChEBI" id="CHEBI:58017"/>
        <note>ligand shared between dimeric partners</note>
    </ligand>
</feature>
<dbReference type="InterPro" id="IPR004467">
    <property type="entry name" value="Or_phspho_trans_dom"/>
</dbReference>
<feature type="binding site" evidence="6">
    <location>
        <position position="94"/>
    </location>
    <ligand>
        <name>5-phospho-alpha-D-ribose 1-diphosphate</name>
        <dbReference type="ChEBI" id="CHEBI:58017"/>
        <note>ligand shared between dimeric partners</note>
    </ligand>
</feature>
<dbReference type="NCBIfam" id="TIGR00336">
    <property type="entry name" value="pyrE"/>
    <property type="match status" value="1"/>
</dbReference>
<keyword evidence="6" id="KW-0460">Magnesium</keyword>
<dbReference type="EMBL" id="DUJS01000001">
    <property type="protein sequence ID" value="HII69704.1"/>
    <property type="molecule type" value="Genomic_DNA"/>
</dbReference>
<keyword evidence="3 6" id="KW-0328">Glycosyltransferase</keyword>
<dbReference type="HAMAP" id="MF_01208">
    <property type="entry name" value="PyrE"/>
    <property type="match status" value="1"/>
</dbReference>
<feature type="domain" description="Phosphoribosyltransferase" evidence="7">
    <location>
        <begin position="43"/>
        <end position="154"/>
    </location>
</feature>
<dbReference type="PANTHER" id="PTHR19278">
    <property type="entry name" value="OROTATE PHOSPHORIBOSYLTRANSFERASE"/>
    <property type="match status" value="1"/>
</dbReference>
<evidence type="ECO:0000313" key="8">
    <source>
        <dbReference type="EMBL" id="HII69704.1"/>
    </source>
</evidence>
<evidence type="ECO:0000256" key="3">
    <source>
        <dbReference type="ARBA" id="ARBA00022676"/>
    </source>
</evidence>
<dbReference type="InterPro" id="IPR023031">
    <property type="entry name" value="OPRT"/>
</dbReference>
<comment type="cofactor">
    <cofactor evidence="6">
        <name>Mg(2+)</name>
        <dbReference type="ChEBI" id="CHEBI:18420"/>
    </cofactor>
</comment>
<evidence type="ECO:0000256" key="2">
    <source>
        <dbReference type="ARBA" id="ARBA00011971"/>
    </source>
</evidence>
<keyword evidence="4 6" id="KW-0808">Transferase</keyword>
<dbReference type="SMR" id="A0A832TEX7"/>
<comment type="pathway">
    <text evidence="1 6">Pyrimidine metabolism; UMP biosynthesis via de novo pathway; UMP from orotate: step 1/2.</text>
</comment>
<dbReference type="AlphaFoldDB" id="A0A832TEX7"/>
<evidence type="ECO:0000256" key="1">
    <source>
        <dbReference type="ARBA" id="ARBA00004889"/>
    </source>
</evidence>
<comment type="function">
    <text evidence="6">Catalyzes the transfer of a ribosyl phosphate group from 5-phosphoribose 1-diphosphate to orotate, leading to the formation of orotidine monophosphate (OMP).</text>
</comment>
<evidence type="ECO:0000256" key="6">
    <source>
        <dbReference type="HAMAP-Rule" id="MF_01208"/>
    </source>
</evidence>
<organism evidence="8 9">
    <name type="scientific">Methanopyrus kandleri</name>
    <dbReference type="NCBI Taxonomy" id="2320"/>
    <lineage>
        <taxon>Archaea</taxon>
        <taxon>Methanobacteriati</taxon>
        <taxon>Methanobacteriota</taxon>
        <taxon>Methanomada group</taxon>
        <taxon>Methanopyri</taxon>
        <taxon>Methanopyrales</taxon>
        <taxon>Methanopyraceae</taxon>
        <taxon>Methanopyrus</taxon>
    </lineage>
</organism>
<sequence>MVMNRERLAEMLLEVGALKFGDFVLSSGKRSDYYVDIKEACTHPKVLDALTDALLEVLPDGDVLAGPELGAVPLVSVLSVKAGLPMAIVRKRKKEYGTGERIVGDVRGRKVVLVDDVATTGGSLLEALEAIEEEGGEVRDAVVVVDRQEGAEEALKERGVRLSSVLTADDLRGLRDAESTARG</sequence>
<comment type="catalytic activity">
    <reaction evidence="6">
        <text>orotidine 5'-phosphate + diphosphate = orotate + 5-phospho-alpha-D-ribose 1-diphosphate</text>
        <dbReference type="Rhea" id="RHEA:10380"/>
        <dbReference type="ChEBI" id="CHEBI:30839"/>
        <dbReference type="ChEBI" id="CHEBI:33019"/>
        <dbReference type="ChEBI" id="CHEBI:57538"/>
        <dbReference type="ChEBI" id="CHEBI:58017"/>
        <dbReference type="EC" id="2.4.2.10"/>
    </reaction>
</comment>
<dbReference type="GO" id="GO:0019856">
    <property type="term" value="P:pyrimidine nucleobase biosynthetic process"/>
    <property type="evidence" value="ECO:0007669"/>
    <property type="project" value="TreeGrafter"/>
</dbReference>